<accession>A0ACC2EPA7</accession>
<proteinExistence type="predicted"/>
<protein>
    <submittedName>
        <fullName evidence="1">Uncharacterized protein</fullName>
    </submittedName>
</protein>
<dbReference type="Proteomes" id="UP001162992">
    <property type="component" value="Chromosome 1"/>
</dbReference>
<comment type="caution">
    <text evidence="1">The sequence shown here is derived from an EMBL/GenBank/DDBJ whole genome shotgun (WGS) entry which is preliminary data.</text>
</comment>
<name>A0ACC2EPA7_DIPCM</name>
<reference evidence="2" key="1">
    <citation type="journal article" date="2024" name="Proc. Natl. Acad. Sci. U.S.A.">
        <title>Extraordinary preservation of gene collinearity over three hundred million years revealed in homosporous lycophytes.</title>
        <authorList>
            <person name="Li C."/>
            <person name="Wickell D."/>
            <person name="Kuo L.Y."/>
            <person name="Chen X."/>
            <person name="Nie B."/>
            <person name="Liao X."/>
            <person name="Peng D."/>
            <person name="Ji J."/>
            <person name="Jenkins J."/>
            <person name="Williams M."/>
            <person name="Shu S."/>
            <person name="Plott C."/>
            <person name="Barry K."/>
            <person name="Rajasekar S."/>
            <person name="Grimwood J."/>
            <person name="Han X."/>
            <person name="Sun S."/>
            <person name="Hou Z."/>
            <person name="He W."/>
            <person name="Dai G."/>
            <person name="Sun C."/>
            <person name="Schmutz J."/>
            <person name="Leebens-Mack J.H."/>
            <person name="Li F.W."/>
            <person name="Wang L."/>
        </authorList>
    </citation>
    <scope>NUCLEOTIDE SEQUENCE [LARGE SCALE GENOMIC DNA]</scope>
    <source>
        <strain evidence="2">cv. PW_Plant_1</strain>
    </source>
</reference>
<keyword evidence="2" id="KW-1185">Reference proteome</keyword>
<evidence type="ECO:0000313" key="1">
    <source>
        <dbReference type="EMBL" id="KAJ7568308.1"/>
    </source>
</evidence>
<dbReference type="EMBL" id="CM055092">
    <property type="protein sequence ID" value="KAJ7568308.1"/>
    <property type="molecule type" value="Genomic_DNA"/>
</dbReference>
<organism evidence="1 2">
    <name type="scientific">Diphasiastrum complanatum</name>
    <name type="common">Issler's clubmoss</name>
    <name type="synonym">Lycopodium complanatum</name>
    <dbReference type="NCBI Taxonomy" id="34168"/>
    <lineage>
        <taxon>Eukaryota</taxon>
        <taxon>Viridiplantae</taxon>
        <taxon>Streptophyta</taxon>
        <taxon>Embryophyta</taxon>
        <taxon>Tracheophyta</taxon>
        <taxon>Lycopodiopsida</taxon>
        <taxon>Lycopodiales</taxon>
        <taxon>Lycopodiaceae</taxon>
        <taxon>Lycopodioideae</taxon>
        <taxon>Diphasiastrum</taxon>
    </lineage>
</organism>
<sequence>MNFRSSVLILSWQPELGIRRLLIVDWDVHHGNGTQNMFWEDPQVLYFSVHRYDNGAFYPGGDGGSLKMVGGHVGAGFNINVPWPHGGYGDADYLAVWDNVLLPVTEAFKPDLILISGGFDSAEGDPLGGCCLTPNGYSQLTHKLMDFTGGKVVLVLEGGYNLKSIAKSYLACLNVLLGDPPLSYSSTRLPFQSTWDLIKEIRQELSKFWPILGMEIQCLQGLEKLELRPSLKEEASYSELSDGVSSGGTEEEWTSISALEGSQKDLIELLAQLTTGPENQNDFPDAASNSLVTEHERVDMETGEKEDDDLGGEVELRHCKDAGEEPTFAKRTEVGYNSPLIAPGIISDPGITYVWYAAYGSNMWKPRFMCYIHGGQAEGMSISNVGSCDKCPPVAEDWLVTPHRMFFGHTKTKTWGLGGVSFLDPFLSDGGESTYLRLYKITLQQFFDVLAQENCIHPENGQSWISESSFDSMKKGLPSTPGHCLEIIQEAWYGAVLYLGEKEGLPILTITCSLSTMEKFKQRLIPSCPPSLAYCQTIVKGLKGCEGLLEEKALEYVSSRFLSFS</sequence>
<evidence type="ECO:0000313" key="2">
    <source>
        <dbReference type="Proteomes" id="UP001162992"/>
    </source>
</evidence>
<gene>
    <name evidence="1" type="ORF">O6H91_01G027400</name>
</gene>